<evidence type="ECO:0000313" key="1">
    <source>
        <dbReference type="EMBL" id="CAF1617231.1"/>
    </source>
</evidence>
<gene>
    <name evidence="1" type="ORF">OVA965_LOCUS42995</name>
    <name evidence="2" type="ORF">TMI583_LOCUS45087</name>
</gene>
<proteinExistence type="predicted"/>
<dbReference type="AlphaFoldDB" id="A0A8S2G5A6"/>
<accession>A0A8S2G5A6</accession>
<dbReference type="PANTHER" id="PTHR46302:SF3">
    <property type="entry name" value="DOUBLECORTIN DOMAIN-CONTAINING PROTEIN 1"/>
    <property type="match status" value="1"/>
</dbReference>
<dbReference type="PANTHER" id="PTHR46302">
    <property type="entry name" value="DOUBLECORTIN DOMAIN-CONTAINING PROTEIN 1"/>
    <property type="match status" value="1"/>
</dbReference>
<comment type="caution">
    <text evidence="1">The sequence shown here is derived from an EMBL/GenBank/DDBJ whole genome shotgun (WGS) entry which is preliminary data.</text>
</comment>
<dbReference type="GO" id="GO:0008017">
    <property type="term" value="F:microtubule binding"/>
    <property type="evidence" value="ECO:0007669"/>
    <property type="project" value="InterPro"/>
</dbReference>
<dbReference type="EMBL" id="CAJNOK010054860">
    <property type="protein sequence ID" value="CAF1617231.1"/>
    <property type="molecule type" value="Genomic_DNA"/>
</dbReference>
<dbReference type="Proteomes" id="UP000677228">
    <property type="component" value="Unassembled WGS sequence"/>
</dbReference>
<sequence length="151" mass="17551">MTKTVHGLLIGPIWISKGERFRPTGAYTFLQIHLRETKEKLKETKLEQKRVHLIQKNKNQRKLNQSMVVEDLDAMTKNGTEVDESNNYQPVGTNNPKDKSVFSMTMDELNEFDQTLNNKIEECQNMIVMYKSRMAEIESEKREETVSLGVD</sequence>
<dbReference type="EMBL" id="CAJOBA010079488">
    <property type="protein sequence ID" value="CAF4434660.1"/>
    <property type="molecule type" value="Genomic_DNA"/>
</dbReference>
<name>A0A8S2G5A6_9BILA</name>
<evidence type="ECO:0000313" key="3">
    <source>
        <dbReference type="Proteomes" id="UP000677228"/>
    </source>
</evidence>
<reference evidence="1" key="1">
    <citation type="submission" date="2021-02" db="EMBL/GenBank/DDBJ databases">
        <authorList>
            <person name="Nowell W R."/>
        </authorList>
    </citation>
    <scope>NUCLEOTIDE SEQUENCE</scope>
</reference>
<dbReference type="GO" id="GO:0030496">
    <property type="term" value="C:midbody"/>
    <property type="evidence" value="ECO:0007669"/>
    <property type="project" value="TreeGrafter"/>
</dbReference>
<dbReference type="InterPro" id="IPR043188">
    <property type="entry name" value="DCDC1"/>
</dbReference>
<organism evidence="1 3">
    <name type="scientific">Didymodactylos carnosus</name>
    <dbReference type="NCBI Taxonomy" id="1234261"/>
    <lineage>
        <taxon>Eukaryota</taxon>
        <taxon>Metazoa</taxon>
        <taxon>Spiralia</taxon>
        <taxon>Gnathifera</taxon>
        <taxon>Rotifera</taxon>
        <taxon>Eurotatoria</taxon>
        <taxon>Bdelloidea</taxon>
        <taxon>Philodinida</taxon>
        <taxon>Philodinidae</taxon>
        <taxon>Didymodactylos</taxon>
    </lineage>
</organism>
<protein>
    <submittedName>
        <fullName evidence="1">Uncharacterized protein</fullName>
    </submittedName>
</protein>
<dbReference type="GO" id="GO:1902412">
    <property type="term" value="P:regulation of mitotic cytokinesis"/>
    <property type="evidence" value="ECO:0007669"/>
    <property type="project" value="InterPro"/>
</dbReference>
<dbReference type="Proteomes" id="UP000682733">
    <property type="component" value="Unassembled WGS sequence"/>
</dbReference>
<evidence type="ECO:0000313" key="2">
    <source>
        <dbReference type="EMBL" id="CAF4434660.1"/>
    </source>
</evidence>